<dbReference type="InterPro" id="IPR035919">
    <property type="entry name" value="EAL_sf"/>
</dbReference>
<dbReference type="InterPro" id="IPR035965">
    <property type="entry name" value="PAS-like_dom_sf"/>
</dbReference>
<dbReference type="Pfam" id="PF00990">
    <property type="entry name" value="GGDEF"/>
    <property type="match status" value="1"/>
</dbReference>
<proteinExistence type="predicted"/>
<evidence type="ECO:0000313" key="5">
    <source>
        <dbReference type="Proteomes" id="UP001156664"/>
    </source>
</evidence>
<dbReference type="EMBL" id="BSOJ01000001">
    <property type="protein sequence ID" value="GLR24984.1"/>
    <property type="molecule type" value="Genomic_DNA"/>
</dbReference>
<dbReference type="Gene3D" id="3.30.70.270">
    <property type="match status" value="1"/>
</dbReference>
<dbReference type="NCBIfam" id="TIGR00229">
    <property type="entry name" value="sensory_box"/>
    <property type="match status" value="2"/>
</dbReference>
<gene>
    <name evidence="4" type="ORF">GCM10007875_00710</name>
</gene>
<evidence type="ECO:0000313" key="4">
    <source>
        <dbReference type="EMBL" id="GLR24984.1"/>
    </source>
</evidence>
<accession>A0ABQ5YKD4</accession>
<reference evidence="5" key="1">
    <citation type="journal article" date="2019" name="Int. J. Syst. Evol. Microbiol.">
        <title>The Global Catalogue of Microorganisms (GCM) 10K type strain sequencing project: providing services to taxonomists for standard genome sequencing and annotation.</title>
        <authorList>
            <consortium name="The Broad Institute Genomics Platform"/>
            <consortium name="The Broad Institute Genome Sequencing Center for Infectious Disease"/>
            <person name="Wu L."/>
            <person name="Ma J."/>
        </authorList>
    </citation>
    <scope>NUCLEOTIDE SEQUENCE [LARGE SCALE GENOMIC DNA]</scope>
    <source>
        <strain evidence="5">NBRC 105857</strain>
    </source>
</reference>
<dbReference type="Pfam" id="PF00989">
    <property type="entry name" value="PAS"/>
    <property type="match status" value="1"/>
</dbReference>
<keyword evidence="5" id="KW-1185">Reference proteome</keyword>
<dbReference type="Pfam" id="PF00563">
    <property type="entry name" value="EAL"/>
    <property type="match status" value="1"/>
</dbReference>
<dbReference type="PANTHER" id="PTHR44757:SF2">
    <property type="entry name" value="BIOFILM ARCHITECTURE MAINTENANCE PROTEIN MBAA"/>
    <property type="match status" value="1"/>
</dbReference>
<dbReference type="InterPro" id="IPR043128">
    <property type="entry name" value="Rev_trsase/Diguanyl_cyclase"/>
</dbReference>
<dbReference type="InterPro" id="IPR029787">
    <property type="entry name" value="Nucleotide_cyclase"/>
</dbReference>
<dbReference type="SMART" id="SM00091">
    <property type="entry name" value="PAS"/>
    <property type="match status" value="2"/>
</dbReference>
<dbReference type="RefSeq" id="WP_284279270.1">
    <property type="nucleotide sequence ID" value="NZ_BSOJ01000001.1"/>
</dbReference>
<dbReference type="NCBIfam" id="TIGR00254">
    <property type="entry name" value="GGDEF"/>
    <property type="match status" value="1"/>
</dbReference>
<feature type="domain" description="PAS" evidence="1">
    <location>
        <begin position="132"/>
        <end position="161"/>
    </location>
</feature>
<dbReference type="Gene3D" id="3.30.450.20">
    <property type="entry name" value="PAS domain"/>
    <property type="match status" value="2"/>
</dbReference>
<dbReference type="SUPFAM" id="SSF55785">
    <property type="entry name" value="PYP-like sensor domain (PAS domain)"/>
    <property type="match status" value="2"/>
</dbReference>
<evidence type="ECO:0008006" key="6">
    <source>
        <dbReference type="Google" id="ProtNLM"/>
    </source>
</evidence>
<dbReference type="PROSITE" id="PS50883">
    <property type="entry name" value="EAL"/>
    <property type="match status" value="1"/>
</dbReference>
<feature type="domain" description="PAS" evidence="1">
    <location>
        <begin position="235"/>
        <end position="282"/>
    </location>
</feature>
<protein>
    <recommendedName>
        <fullName evidence="6">EAL domain-containing protein</fullName>
    </recommendedName>
</protein>
<feature type="domain" description="GGDEF" evidence="3">
    <location>
        <begin position="383"/>
        <end position="517"/>
    </location>
</feature>
<dbReference type="InterPro" id="IPR001633">
    <property type="entry name" value="EAL_dom"/>
</dbReference>
<dbReference type="InterPro" id="IPR000160">
    <property type="entry name" value="GGDEF_dom"/>
</dbReference>
<dbReference type="SMART" id="SM00267">
    <property type="entry name" value="GGDEF"/>
    <property type="match status" value="1"/>
</dbReference>
<evidence type="ECO:0000259" key="2">
    <source>
        <dbReference type="PROSITE" id="PS50883"/>
    </source>
</evidence>
<dbReference type="CDD" id="cd00130">
    <property type="entry name" value="PAS"/>
    <property type="match status" value="2"/>
</dbReference>
<dbReference type="SMART" id="SM00052">
    <property type="entry name" value="EAL"/>
    <property type="match status" value="1"/>
</dbReference>
<dbReference type="InterPro" id="IPR000014">
    <property type="entry name" value="PAS"/>
</dbReference>
<dbReference type="PANTHER" id="PTHR44757">
    <property type="entry name" value="DIGUANYLATE CYCLASE DGCP"/>
    <property type="match status" value="1"/>
</dbReference>
<feature type="domain" description="EAL" evidence="2">
    <location>
        <begin position="526"/>
        <end position="779"/>
    </location>
</feature>
<comment type="caution">
    <text evidence="4">The sequence shown here is derived from an EMBL/GenBank/DDBJ whole genome shotgun (WGS) entry which is preliminary data.</text>
</comment>
<organism evidence="4 5">
    <name type="scientific">Limnobacter litoralis</name>
    <dbReference type="NCBI Taxonomy" id="481366"/>
    <lineage>
        <taxon>Bacteria</taxon>
        <taxon>Pseudomonadati</taxon>
        <taxon>Pseudomonadota</taxon>
        <taxon>Betaproteobacteria</taxon>
        <taxon>Burkholderiales</taxon>
        <taxon>Burkholderiaceae</taxon>
        <taxon>Limnobacter</taxon>
    </lineage>
</organism>
<dbReference type="Proteomes" id="UP001156664">
    <property type="component" value="Unassembled WGS sequence"/>
</dbReference>
<dbReference type="InterPro" id="IPR052155">
    <property type="entry name" value="Biofilm_reg_signaling"/>
</dbReference>
<dbReference type="PROSITE" id="PS50887">
    <property type="entry name" value="GGDEF"/>
    <property type="match status" value="1"/>
</dbReference>
<dbReference type="SUPFAM" id="SSF141868">
    <property type="entry name" value="EAL domain-like"/>
    <property type="match status" value="1"/>
</dbReference>
<sequence>MSLNRTLSDPIVAELLESKNQRYALIGLVGGRLSLLAASKKFRQEIGFANTEQLLIRRYGKDVCDELAIALRHHQGWLVDLCINGQWHQLKMWIQNGFGVLYEYGIQAPPEAAVLEVPDPDNPEDPLPRSVLLQVDTNGRIIKVSRSLARFLGQEQEDLAGVDAINIVFRTDIGQFKRLLNQIRFHTDTVEGSFRLRNTQNRIVYFDWTVASNGNELLLIGKASKLHIEEALIKSEERINSILESMDDAFFAIDFNGYISYINEKGAELLGKNSTLLLGRQLWDRAPHLKKTPLFKHLNESKGNGEHASFQWQDPQDETWYQVKTYPSQDLVSVFFTDINSIKQNESKMHHQATHDSLTGLPNRLALSQTLAELMAEDQVLDFRMGLLFIDLDGFKTVNDTLGHDCGDDLLVAVANRLTSVVRKSDIVARLSGDEFVITLPFIADRDIAFNVGKKVVDAISQQPFILGENRVYVGASVGVSLFPDDSKDVESLLKHADIAMYQAKQSGKNTVRTFRQDMSDHLQIKVKLENDLHDALNEDRIELHYQPRFNAKGRVMAVEALARMRGRDGNLVPPVQFIPLAEETGLIVPLGEQVLRKACEWLAALNAQLEEPIAVSVNVSGIQLMSGRLSDTIRSILKETRIAAHLLELELTETVLMQHEESIHEDLNRLHTLGVELSIDDFGTGYSSLSLLQKMPVQTIKLDRSFVADLPDNQDNVIISRTVLAMANAMGLGVVAEGVETDAQRDFLIDEGILQLQGFGLARPMPAEDAAKFILSQQINHPIAHKIVPETL</sequence>
<dbReference type="Pfam" id="PF13426">
    <property type="entry name" value="PAS_9"/>
    <property type="match status" value="1"/>
</dbReference>
<dbReference type="CDD" id="cd01948">
    <property type="entry name" value="EAL"/>
    <property type="match status" value="1"/>
</dbReference>
<dbReference type="Gene3D" id="3.20.20.450">
    <property type="entry name" value="EAL domain"/>
    <property type="match status" value="1"/>
</dbReference>
<evidence type="ECO:0000259" key="1">
    <source>
        <dbReference type="PROSITE" id="PS50112"/>
    </source>
</evidence>
<dbReference type="PROSITE" id="PS50112">
    <property type="entry name" value="PAS"/>
    <property type="match status" value="2"/>
</dbReference>
<dbReference type="SUPFAM" id="SSF55073">
    <property type="entry name" value="Nucleotide cyclase"/>
    <property type="match status" value="1"/>
</dbReference>
<name>A0ABQ5YKD4_9BURK</name>
<evidence type="ECO:0000259" key="3">
    <source>
        <dbReference type="PROSITE" id="PS50887"/>
    </source>
</evidence>
<dbReference type="InterPro" id="IPR013767">
    <property type="entry name" value="PAS_fold"/>
</dbReference>
<dbReference type="CDD" id="cd01949">
    <property type="entry name" value="GGDEF"/>
    <property type="match status" value="1"/>
</dbReference>